<evidence type="ECO:0000256" key="2">
    <source>
        <dbReference type="ARBA" id="ARBA00022603"/>
    </source>
</evidence>
<sequence length="238" mass="27055">MNDKKYLDFLAKLGISSAHPGGLPLTKTVLDFVQLKSGERILDVGCGTGETSVYLAKHYASDVVAVDNHPLMIARAKERIQKEAADVELLQANVEHLPLKNDAFDKVLAESVTVFTNIEKTLREYHRVLRAEGILIDIEMTSERQLTPEEEHEIKQVYGIHHVLTEQQWETAMKQAGFKQVKIYNGLDFLKYNMEMPSAPSIDLSQSMDAEAFGVWLSHIKIMDKYHELNYRIYIAHA</sequence>
<evidence type="ECO:0000256" key="3">
    <source>
        <dbReference type="ARBA" id="ARBA00022679"/>
    </source>
</evidence>
<dbReference type="AlphaFoldDB" id="A0A8J2ZV52"/>
<dbReference type="Proteomes" id="UP000656813">
    <property type="component" value="Unassembled WGS sequence"/>
</dbReference>
<gene>
    <name evidence="6" type="ORF">GCM10007096_15070</name>
</gene>
<evidence type="ECO:0000313" key="7">
    <source>
        <dbReference type="Proteomes" id="UP000656813"/>
    </source>
</evidence>
<proteinExistence type="predicted"/>
<dbReference type="GO" id="GO:0032259">
    <property type="term" value="P:methylation"/>
    <property type="evidence" value="ECO:0007669"/>
    <property type="project" value="UniProtKB-KW"/>
</dbReference>
<accession>A0A8J2ZV52</accession>
<dbReference type="InterPro" id="IPR029063">
    <property type="entry name" value="SAM-dependent_MTases_sf"/>
</dbReference>
<organism evidence="6 7">
    <name type="scientific">Pullulanibacillus pueri</name>
    <dbReference type="NCBI Taxonomy" id="1437324"/>
    <lineage>
        <taxon>Bacteria</taxon>
        <taxon>Bacillati</taxon>
        <taxon>Bacillota</taxon>
        <taxon>Bacilli</taxon>
        <taxon>Bacillales</taxon>
        <taxon>Sporolactobacillaceae</taxon>
        <taxon>Pullulanibacillus</taxon>
    </lineage>
</organism>
<comment type="caution">
    <text evidence="6">The sequence shown here is derived from an EMBL/GenBank/DDBJ whole genome shotgun (WGS) entry which is preliminary data.</text>
</comment>
<dbReference type="PANTHER" id="PTHR44307">
    <property type="entry name" value="PHOSPHOETHANOLAMINE METHYLTRANSFERASE"/>
    <property type="match status" value="1"/>
</dbReference>
<evidence type="ECO:0000313" key="6">
    <source>
        <dbReference type="EMBL" id="GGH79722.1"/>
    </source>
</evidence>
<evidence type="ECO:0000259" key="5">
    <source>
        <dbReference type="Pfam" id="PF08241"/>
    </source>
</evidence>
<reference evidence="6" key="2">
    <citation type="submission" date="2020-09" db="EMBL/GenBank/DDBJ databases">
        <authorList>
            <person name="Sun Q."/>
            <person name="Zhou Y."/>
        </authorList>
    </citation>
    <scope>NUCLEOTIDE SEQUENCE</scope>
    <source>
        <strain evidence="6">CGMCC 1.12777</strain>
    </source>
</reference>
<dbReference type="Gene3D" id="3.40.50.150">
    <property type="entry name" value="Vaccinia Virus protein VP39"/>
    <property type="match status" value="1"/>
</dbReference>
<dbReference type="EMBL" id="BMFV01000008">
    <property type="protein sequence ID" value="GGH79722.1"/>
    <property type="molecule type" value="Genomic_DNA"/>
</dbReference>
<dbReference type="SUPFAM" id="SSF53335">
    <property type="entry name" value="S-adenosyl-L-methionine-dependent methyltransferases"/>
    <property type="match status" value="1"/>
</dbReference>
<keyword evidence="2 6" id="KW-0489">Methyltransferase</keyword>
<keyword evidence="3" id="KW-0808">Transferase</keyword>
<evidence type="ECO:0000256" key="1">
    <source>
        <dbReference type="ARBA" id="ARBA00005189"/>
    </source>
</evidence>
<protein>
    <submittedName>
        <fullName evidence="6">Methyltransferase</fullName>
    </submittedName>
</protein>
<reference evidence="6" key="1">
    <citation type="journal article" date="2014" name="Int. J. Syst. Evol. Microbiol.">
        <title>Complete genome sequence of Corynebacterium casei LMG S-19264T (=DSM 44701T), isolated from a smear-ripened cheese.</title>
        <authorList>
            <consortium name="US DOE Joint Genome Institute (JGI-PGF)"/>
            <person name="Walter F."/>
            <person name="Albersmeier A."/>
            <person name="Kalinowski J."/>
            <person name="Ruckert C."/>
        </authorList>
    </citation>
    <scope>NUCLEOTIDE SEQUENCE</scope>
    <source>
        <strain evidence="6">CGMCC 1.12777</strain>
    </source>
</reference>
<evidence type="ECO:0000256" key="4">
    <source>
        <dbReference type="ARBA" id="ARBA00025707"/>
    </source>
</evidence>
<dbReference type="RefSeq" id="WP_188496783.1">
    <property type="nucleotide sequence ID" value="NZ_BMFV01000008.1"/>
</dbReference>
<dbReference type="CDD" id="cd02440">
    <property type="entry name" value="AdoMet_MTases"/>
    <property type="match status" value="1"/>
</dbReference>
<comment type="pathway">
    <text evidence="4">Phospholipid metabolism.</text>
</comment>
<name>A0A8J2ZV52_9BACL</name>
<keyword evidence="7" id="KW-1185">Reference proteome</keyword>
<dbReference type="InterPro" id="IPR013216">
    <property type="entry name" value="Methyltransf_11"/>
</dbReference>
<dbReference type="PANTHER" id="PTHR44307:SF2">
    <property type="entry name" value="PHOSPHOETHANOLAMINE METHYLTRANSFERASE ISOFORM X1"/>
    <property type="match status" value="1"/>
</dbReference>
<dbReference type="Pfam" id="PF08241">
    <property type="entry name" value="Methyltransf_11"/>
    <property type="match status" value="1"/>
</dbReference>
<feature type="domain" description="Methyltransferase type 11" evidence="5">
    <location>
        <begin position="42"/>
        <end position="136"/>
    </location>
</feature>
<dbReference type="GO" id="GO:0008757">
    <property type="term" value="F:S-adenosylmethionine-dependent methyltransferase activity"/>
    <property type="evidence" value="ECO:0007669"/>
    <property type="project" value="InterPro"/>
</dbReference>
<comment type="pathway">
    <text evidence="1">Lipid metabolism.</text>
</comment>